<sequence>MSLFRLADDDAAREALDRAEKLVRALPYPAGIRHAAAARQLVAGYRSGREPHE</sequence>
<name>A0ABY9HWM7_9ACTN</name>
<dbReference type="EMBL" id="CP120992">
    <property type="protein sequence ID" value="WLQ38973.1"/>
    <property type="molecule type" value="Genomic_DNA"/>
</dbReference>
<proteinExistence type="predicted"/>
<gene>
    <name evidence="1" type="ORF">P8A22_02335</name>
</gene>
<protein>
    <submittedName>
        <fullName evidence="1">Uncharacterized protein</fullName>
    </submittedName>
</protein>
<reference evidence="1 2" key="1">
    <citation type="submission" date="2023-03" db="EMBL/GenBank/DDBJ databases">
        <title>Isolation and description of six Streptomyces strains from soil environments, able to metabolize different microbial glucans.</title>
        <authorList>
            <person name="Widen T."/>
            <person name="Larsbrink J."/>
        </authorList>
    </citation>
    <scope>NUCLEOTIDE SEQUENCE [LARGE SCALE GENOMIC DNA]</scope>
    <source>
        <strain evidence="1 2">Mut2</strain>
    </source>
</reference>
<dbReference type="Proteomes" id="UP001229952">
    <property type="component" value="Chromosome"/>
</dbReference>
<accession>A0ABY9HWM7</accession>
<evidence type="ECO:0000313" key="1">
    <source>
        <dbReference type="EMBL" id="WLQ38973.1"/>
    </source>
</evidence>
<organism evidence="1 2">
    <name type="scientific">Streptomyces laculatispora</name>
    <dbReference type="NCBI Taxonomy" id="887464"/>
    <lineage>
        <taxon>Bacteria</taxon>
        <taxon>Bacillati</taxon>
        <taxon>Actinomycetota</taxon>
        <taxon>Actinomycetes</taxon>
        <taxon>Kitasatosporales</taxon>
        <taxon>Streptomycetaceae</taxon>
        <taxon>Streptomyces</taxon>
    </lineage>
</organism>
<keyword evidence="2" id="KW-1185">Reference proteome</keyword>
<evidence type="ECO:0000313" key="2">
    <source>
        <dbReference type="Proteomes" id="UP001229952"/>
    </source>
</evidence>
<dbReference type="RefSeq" id="WP_306085641.1">
    <property type="nucleotide sequence ID" value="NZ_CP120992.1"/>
</dbReference>